<dbReference type="InterPro" id="IPR030459">
    <property type="entry name" value="Glyco_hydro_31_CS"/>
</dbReference>
<feature type="transmembrane region" description="Helical" evidence="9">
    <location>
        <begin position="561"/>
        <end position="580"/>
    </location>
</feature>
<comment type="similarity">
    <text evidence="3">Belongs to the major facilitator superfamily. Sugar transporter (TC 2.A.1.1) family.</text>
</comment>
<keyword evidence="12" id="KW-1185">Reference proteome</keyword>
<accession>A0AAD4F526</accession>
<feature type="transmembrane region" description="Helical" evidence="9">
    <location>
        <begin position="156"/>
        <end position="179"/>
    </location>
</feature>
<dbReference type="Proteomes" id="UP001197093">
    <property type="component" value="Unassembled WGS sequence"/>
</dbReference>
<feature type="compositionally biased region" description="Low complexity" evidence="8">
    <location>
        <begin position="951"/>
        <end position="964"/>
    </location>
</feature>
<evidence type="ECO:0000256" key="7">
    <source>
        <dbReference type="ARBA" id="ARBA00023136"/>
    </source>
</evidence>
<feature type="domain" description="Major facilitator superfamily (MFS) profile" evidence="10">
    <location>
        <begin position="24"/>
        <end position="440"/>
    </location>
</feature>
<dbReference type="FunFam" id="3.20.20.80:FF:000138">
    <property type="entry name" value="Putative alpha-glucosidase AgdA"/>
    <property type="match status" value="1"/>
</dbReference>
<evidence type="ECO:0000256" key="8">
    <source>
        <dbReference type="SAM" id="MobiDB-lite"/>
    </source>
</evidence>
<dbReference type="InterPro" id="IPR000322">
    <property type="entry name" value="Glyco_hydro_31_TIM"/>
</dbReference>
<dbReference type="PANTHER" id="PTHR48022">
    <property type="entry name" value="PLASTIDIC GLUCOSE TRANSPORTER 4"/>
    <property type="match status" value="1"/>
</dbReference>
<keyword evidence="4" id="KW-0813">Transport</keyword>
<dbReference type="PANTHER" id="PTHR48022:SF40">
    <property type="entry name" value="MAJOR FACILITATOR SUPERFAMILY (MFS) PROFILE DOMAIN-CONTAINING PROTEIN"/>
    <property type="match status" value="1"/>
</dbReference>
<feature type="compositionally biased region" description="Low complexity" evidence="8">
    <location>
        <begin position="976"/>
        <end position="986"/>
    </location>
</feature>
<dbReference type="PROSITE" id="PS50850">
    <property type="entry name" value="MFS"/>
    <property type="match status" value="1"/>
</dbReference>
<dbReference type="EMBL" id="JAHCVI010000001">
    <property type="protein sequence ID" value="KAG7292914.1"/>
    <property type="molecule type" value="Genomic_DNA"/>
</dbReference>
<feature type="transmembrane region" description="Helical" evidence="9">
    <location>
        <begin position="345"/>
        <end position="369"/>
    </location>
</feature>
<dbReference type="InterPro" id="IPR003663">
    <property type="entry name" value="Sugar/inositol_transpt"/>
</dbReference>
<evidence type="ECO:0000313" key="11">
    <source>
        <dbReference type="EMBL" id="KAG7292914.1"/>
    </source>
</evidence>
<evidence type="ECO:0000259" key="10">
    <source>
        <dbReference type="PROSITE" id="PS50850"/>
    </source>
</evidence>
<organism evidence="11 12">
    <name type="scientific">Staphylotrichum longicolle</name>
    <dbReference type="NCBI Taxonomy" id="669026"/>
    <lineage>
        <taxon>Eukaryota</taxon>
        <taxon>Fungi</taxon>
        <taxon>Dikarya</taxon>
        <taxon>Ascomycota</taxon>
        <taxon>Pezizomycotina</taxon>
        <taxon>Sordariomycetes</taxon>
        <taxon>Sordariomycetidae</taxon>
        <taxon>Sordariales</taxon>
        <taxon>Chaetomiaceae</taxon>
        <taxon>Staphylotrichum</taxon>
    </lineage>
</organism>
<dbReference type="GO" id="GO:0005351">
    <property type="term" value="F:carbohydrate:proton symporter activity"/>
    <property type="evidence" value="ECO:0007669"/>
    <property type="project" value="TreeGrafter"/>
</dbReference>
<dbReference type="Gene3D" id="2.60.40.1760">
    <property type="entry name" value="glycosyl hydrolase (family 31)"/>
    <property type="match status" value="1"/>
</dbReference>
<gene>
    <name evidence="11" type="ORF">NEMBOFW57_002959</name>
</gene>
<dbReference type="InterPro" id="IPR036259">
    <property type="entry name" value="MFS_trans_sf"/>
</dbReference>
<evidence type="ECO:0000256" key="1">
    <source>
        <dbReference type="ARBA" id="ARBA00004141"/>
    </source>
</evidence>
<dbReference type="Pfam" id="PF01055">
    <property type="entry name" value="Glyco_hydro_31_2nd"/>
    <property type="match status" value="2"/>
</dbReference>
<feature type="transmembrane region" description="Helical" evidence="9">
    <location>
        <begin position="75"/>
        <end position="95"/>
    </location>
</feature>
<evidence type="ECO:0000256" key="5">
    <source>
        <dbReference type="ARBA" id="ARBA00022692"/>
    </source>
</evidence>
<dbReference type="Pfam" id="PF21365">
    <property type="entry name" value="Glyco_hydro_31_3rd"/>
    <property type="match status" value="1"/>
</dbReference>
<evidence type="ECO:0000256" key="4">
    <source>
        <dbReference type="ARBA" id="ARBA00022448"/>
    </source>
</evidence>
<dbReference type="InterPro" id="IPR005828">
    <property type="entry name" value="MFS_sugar_transport-like"/>
</dbReference>
<dbReference type="InterPro" id="IPR005829">
    <property type="entry name" value="Sugar_transporter_CS"/>
</dbReference>
<feature type="compositionally biased region" description="Pro residues" evidence="8">
    <location>
        <begin position="965"/>
        <end position="975"/>
    </location>
</feature>
<dbReference type="NCBIfam" id="TIGR00879">
    <property type="entry name" value="SP"/>
    <property type="match status" value="1"/>
</dbReference>
<dbReference type="GO" id="GO:0005975">
    <property type="term" value="P:carbohydrate metabolic process"/>
    <property type="evidence" value="ECO:0007669"/>
    <property type="project" value="InterPro"/>
</dbReference>
<dbReference type="GO" id="GO:0016020">
    <property type="term" value="C:membrane"/>
    <property type="evidence" value="ECO:0007669"/>
    <property type="project" value="UniProtKB-SubCell"/>
</dbReference>
<dbReference type="Gene3D" id="1.20.1250.20">
    <property type="entry name" value="MFS general substrate transporter like domains"/>
    <property type="match status" value="2"/>
</dbReference>
<dbReference type="InterPro" id="IPR048395">
    <property type="entry name" value="Glyco_hydro_31_C"/>
</dbReference>
<keyword evidence="6 9" id="KW-1133">Transmembrane helix</keyword>
<dbReference type="Gene3D" id="2.60.40.1180">
    <property type="entry name" value="Golgi alpha-mannosidase II"/>
    <property type="match status" value="1"/>
</dbReference>
<dbReference type="InterPro" id="IPR013780">
    <property type="entry name" value="Glyco_hydro_b"/>
</dbReference>
<dbReference type="SUPFAM" id="SSF103473">
    <property type="entry name" value="MFS general substrate transporter"/>
    <property type="match status" value="1"/>
</dbReference>
<dbReference type="GO" id="GO:0004553">
    <property type="term" value="F:hydrolase activity, hydrolyzing O-glycosyl compounds"/>
    <property type="evidence" value="ECO:0007669"/>
    <property type="project" value="InterPro"/>
</dbReference>
<proteinExistence type="inferred from homology"/>
<dbReference type="InterPro" id="IPR017853">
    <property type="entry name" value="GH"/>
</dbReference>
<keyword evidence="7 9" id="KW-0472">Membrane</keyword>
<feature type="transmembrane region" description="Helical" evidence="9">
    <location>
        <begin position="101"/>
        <end position="121"/>
    </location>
</feature>
<reference evidence="11" key="1">
    <citation type="submission" date="2023-02" db="EMBL/GenBank/DDBJ databases">
        <authorList>
            <person name="Palmer J.M."/>
        </authorList>
    </citation>
    <scope>NUCLEOTIDE SEQUENCE</scope>
    <source>
        <strain evidence="11">FW57</strain>
    </source>
</reference>
<feature type="transmembrane region" description="Helical" evidence="9">
    <location>
        <begin position="312"/>
        <end position="333"/>
    </location>
</feature>
<dbReference type="InterPro" id="IPR011013">
    <property type="entry name" value="Gal_mutarotase_sf_dom"/>
</dbReference>
<name>A0AAD4F526_9PEZI</name>
<evidence type="ECO:0000256" key="2">
    <source>
        <dbReference type="ARBA" id="ARBA00007806"/>
    </source>
</evidence>
<dbReference type="PROSITE" id="PS00707">
    <property type="entry name" value="GLYCOSYL_HYDROL_F31_2"/>
    <property type="match status" value="1"/>
</dbReference>
<feature type="region of interest" description="Disordered" evidence="8">
    <location>
        <begin position="951"/>
        <end position="996"/>
    </location>
</feature>
<dbReference type="InterPro" id="IPR020846">
    <property type="entry name" value="MFS_dom"/>
</dbReference>
<comment type="caution">
    <text evidence="11">The sequence shown here is derived from an EMBL/GenBank/DDBJ whole genome shotgun (WGS) entry which is preliminary data.</text>
</comment>
<dbReference type="InterPro" id="IPR050360">
    <property type="entry name" value="MFS_Sugar_Transporters"/>
</dbReference>
<dbReference type="Pfam" id="PF00083">
    <property type="entry name" value="Sugar_tr"/>
    <property type="match status" value="1"/>
</dbReference>
<comment type="subcellular location">
    <subcellularLocation>
        <location evidence="1">Membrane</location>
        <topology evidence="1">Multi-pass membrane protein</topology>
    </subcellularLocation>
</comment>
<dbReference type="GO" id="GO:0030246">
    <property type="term" value="F:carbohydrate binding"/>
    <property type="evidence" value="ECO:0007669"/>
    <property type="project" value="InterPro"/>
</dbReference>
<sequence>MAVFAMGWHKPDNVAGSSAPAIMVGLFVATGGLLFGYDTGAINGILAMDTFRNDFSTGYTDEDGKPGMYPSQVSLIVAMLSAGTALGSLLSAPIGDRWGRRLSLIFAIGVFCVGGIFQVCATNVPLLVVGRCLSITAGLLAASTVNIFTYKLSTAAAYRIPIGLQLTWAVVLALGLLVLPETPRYLIKRGLKDAAALSLSRLRRLDITHPALIEELAEIQANHEYELALGADTYRDVIFGEPHLGRRMLTGCGLQMLQQLTGVNFIMYYGTTFFNGAGIGNPHTISLIMQVINMVSTLPGLFVVESWGRRKLLIVGAIGMAICQLLIASYATATGDTNQTTQNQILIIFVAIYIFFFAASWGPVVWVVTSEIYPLKVRAKSMSISTASNWLLNFGIAYGTPYMVDDAAGSIDLGSRVFFVWGAFCILSIAFVWCMVYETSKISLEQIDEMYERVEHAWNSRSFEPSWSFQQMRDFGFSESGIPPTEPQLELQPSHASTSQSDTGGSSTTNTTTAVLAEATNQCATPEQQLATGAGSCSKAPAEWALPNRDNRPFGIEYTGAQVYILLGVVLLLSFVGLAYRPWARPGASQSGNTKKSSLVLPAMALFTFTSVLLFAGLHLRSASSHTYQPAVSWTPGEYSQTATPSPVFTLPASADVGLNILPNVHDPEAVDPQTVCPGYKASNVRDTEAGFTADLDLAGRPCNVYGNDVEHLTLTVECQADDRLHIEIKPRYLSPDNETWFILPEKLVPRPKRNPRNEKSNNLLAVSWSNDPSFSFTVTRKETGDALFSTAGKVLVYEDQFIEFVSALPENYNLYGLGEVIHGFRLGNNLTTDIDYMKQYRDFENDPFLAGLRAKHQHWVPIVDSAIYAPNPERPDDAYPTYERGVEAKAFVLNPDGSIYYGAVASFCVGSCGTGNLTLNPAHPPFNLPGEPGNLVLQYPEGFERTNASEAALASSSLLAQQQPPIPSSSPPSTSPSYHRSTPTPGARNINHPPYAINNHHGDLAVHALSPNATHHGGALSYDTHNLFGHLILNATYAALLRLQPHKRPFLIGRSTFPGSGRWAGHWGGDNDARWDAMASSIPQALSFSIFGVPMFGVDTCGFGGNSDMELCARWMQLSAFFPFYRNHNILGARPQEPYVWEAVAAASRVAMGVRYRLLPYLYTLMVRASRYGEAVMRAVVWEFEGEGWLRAADRQFMLGGAVMVVPCLEQGAATEPGMTTTESRMKPWGLIVALDGEQNAEGELYLDDGESLEPAAVTWVHFTATKQSIHANPEGNYVDTNAFANATVLGLAKGPVRIWVDEHTLPLENWEYNQDTAVLRLHGLDYLFPKGAWATGWEINWE</sequence>
<evidence type="ECO:0000256" key="6">
    <source>
        <dbReference type="ARBA" id="ARBA00022989"/>
    </source>
</evidence>
<feature type="transmembrane region" description="Helical" evidence="9">
    <location>
        <begin position="20"/>
        <end position="37"/>
    </location>
</feature>
<feature type="transmembrane region" description="Helical" evidence="9">
    <location>
        <begin position="418"/>
        <end position="437"/>
    </location>
</feature>
<dbReference type="PRINTS" id="PR00171">
    <property type="entry name" value="SUGRTRNSPORT"/>
</dbReference>
<dbReference type="PROSITE" id="PS00216">
    <property type="entry name" value="SUGAR_TRANSPORT_1"/>
    <property type="match status" value="1"/>
</dbReference>
<feature type="transmembrane region" description="Helical" evidence="9">
    <location>
        <begin position="381"/>
        <end position="398"/>
    </location>
</feature>
<keyword evidence="5 9" id="KW-0812">Transmembrane</keyword>
<protein>
    <recommendedName>
        <fullName evidence="10">Major facilitator superfamily (MFS) profile domain-containing protein</fullName>
    </recommendedName>
</protein>
<dbReference type="SUPFAM" id="SSF51445">
    <property type="entry name" value="(Trans)glycosidases"/>
    <property type="match status" value="1"/>
</dbReference>
<comment type="similarity">
    <text evidence="2">Belongs to the glycosyl hydrolase 31 family.</text>
</comment>
<dbReference type="Gene3D" id="3.20.20.80">
    <property type="entry name" value="Glycosidases"/>
    <property type="match status" value="1"/>
</dbReference>
<feature type="transmembrane region" description="Helical" evidence="9">
    <location>
        <begin position="128"/>
        <end position="150"/>
    </location>
</feature>
<dbReference type="SUPFAM" id="SSF74650">
    <property type="entry name" value="Galactose mutarotase-like"/>
    <property type="match status" value="1"/>
</dbReference>
<feature type="compositionally biased region" description="Low complexity" evidence="8">
    <location>
        <begin position="497"/>
        <end position="510"/>
    </location>
</feature>
<feature type="region of interest" description="Disordered" evidence="8">
    <location>
        <begin position="486"/>
        <end position="510"/>
    </location>
</feature>
<evidence type="ECO:0000256" key="9">
    <source>
        <dbReference type="SAM" id="Phobius"/>
    </source>
</evidence>
<feature type="transmembrane region" description="Helical" evidence="9">
    <location>
        <begin position="600"/>
        <end position="620"/>
    </location>
</feature>
<evidence type="ECO:0000256" key="3">
    <source>
        <dbReference type="ARBA" id="ARBA00010992"/>
    </source>
</evidence>
<evidence type="ECO:0000313" key="12">
    <source>
        <dbReference type="Proteomes" id="UP001197093"/>
    </source>
</evidence>